<evidence type="ECO:0000313" key="1">
    <source>
        <dbReference type="EMBL" id="MPN05322.1"/>
    </source>
</evidence>
<gene>
    <name evidence="1" type="ORF">SDC9_152572</name>
</gene>
<protein>
    <submittedName>
        <fullName evidence="1">Uncharacterized protein</fullName>
    </submittedName>
</protein>
<proteinExistence type="predicted"/>
<accession>A0A645EVR7</accession>
<reference evidence="1" key="1">
    <citation type="submission" date="2019-08" db="EMBL/GenBank/DDBJ databases">
        <authorList>
            <person name="Kucharzyk K."/>
            <person name="Murdoch R.W."/>
            <person name="Higgins S."/>
            <person name="Loffler F."/>
        </authorList>
    </citation>
    <scope>NUCLEOTIDE SEQUENCE</scope>
</reference>
<dbReference type="EMBL" id="VSSQ01051234">
    <property type="protein sequence ID" value="MPN05322.1"/>
    <property type="molecule type" value="Genomic_DNA"/>
</dbReference>
<organism evidence="1">
    <name type="scientific">bioreactor metagenome</name>
    <dbReference type="NCBI Taxonomy" id="1076179"/>
    <lineage>
        <taxon>unclassified sequences</taxon>
        <taxon>metagenomes</taxon>
        <taxon>ecological metagenomes</taxon>
    </lineage>
</organism>
<sequence length="71" mass="7973">MCRYVNTLMQRQGWEAPLFTATGRTGDVVTEMAVLAIRKRISFTDTIFRNNGTMPFNKMSRLSLSPDGTNG</sequence>
<dbReference type="AlphaFoldDB" id="A0A645EVR7"/>
<name>A0A645EVR7_9ZZZZ</name>
<comment type="caution">
    <text evidence="1">The sequence shown here is derived from an EMBL/GenBank/DDBJ whole genome shotgun (WGS) entry which is preliminary data.</text>
</comment>